<dbReference type="Proteomes" id="UP000688137">
    <property type="component" value="Unassembled WGS sequence"/>
</dbReference>
<gene>
    <name evidence="1" type="ORF">PPRIM_AZ9-3.1.T1290121</name>
</gene>
<accession>A0A8S1PRS8</accession>
<comment type="caution">
    <text evidence="1">The sequence shown here is derived from an EMBL/GenBank/DDBJ whole genome shotgun (WGS) entry which is preliminary data.</text>
</comment>
<organism evidence="1 2">
    <name type="scientific">Paramecium primaurelia</name>
    <dbReference type="NCBI Taxonomy" id="5886"/>
    <lineage>
        <taxon>Eukaryota</taxon>
        <taxon>Sar</taxon>
        <taxon>Alveolata</taxon>
        <taxon>Ciliophora</taxon>
        <taxon>Intramacronucleata</taxon>
        <taxon>Oligohymenophorea</taxon>
        <taxon>Peniculida</taxon>
        <taxon>Parameciidae</taxon>
        <taxon>Paramecium</taxon>
    </lineage>
</organism>
<proteinExistence type="predicted"/>
<keyword evidence="2" id="KW-1185">Reference proteome</keyword>
<dbReference type="EMBL" id="CAJJDM010000132">
    <property type="protein sequence ID" value="CAD8106140.1"/>
    <property type="molecule type" value="Genomic_DNA"/>
</dbReference>
<protein>
    <submittedName>
        <fullName evidence="1">Uncharacterized protein</fullName>
    </submittedName>
</protein>
<evidence type="ECO:0000313" key="2">
    <source>
        <dbReference type="Proteomes" id="UP000688137"/>
    </source>
</evidence>
<reference evidence="1" key="1">
    <citation type="submission" date="2021-01" db="EMBL/GenBank/DDBJ databases">
        <authorList>
            <consortium name="Genoscope - CEA"/>
            <person name="William W."/>
        </authorList>
    </citation>
    <scope>NUCLEOTIDE SEQUENCE</scope>
</reference>
<sequence>MSIYKFLINTYLYQNYLTIYFQLHLESLHIFGFKKYIGRATLSENIADALSHY</sequence>
<evidence type="ECO:0000313" key="1">
    <source>
        <dbReference type="EMBL" id="CAD8106140.1"/>
    </source>
</evidence>
<name>A0A8S1PRS8_PARPR</name>
<dbReference type="AlphaFoldDB" id="A0A8S1PRS8"/>